<name>A0A6G1CAN4_9ORYZ</name>
<dbReference type="EMBL" id="SPHZ02000010">
    <property type="protein sequence ID" value="KAF0896683.1"/>
    <property type="molecule type" value="Genomic_DNA"/>
</dbReference>
<dbReference type="Proteomes" id="UP000479710">
    <property type="component" value="Unassembled WGS sequence"/>
</dbReference>
<keyword evidence="3" id="KW-1185">Reference proteome</keyword>
<evidence type="ECO:0000313" key="2">
    <source>
        <dbReference type="EMBL" id="KAF0896683.1"/>
    </source>
</evidence>
<protein>
    <submittedName>
        <fullName evidence="2">Uncharacterized protein</fullName>
    </submittedName>
</protein>
<accession>A0A6G1CAN4</accession>
<evidence type="ECO:0000313" key="3">
    <source>
        <dbReference type="Proteomes" id="UP000479710"/>
    </source>
</evidence>
<sequence>MDPINERKMFQKLVRAASQPNTPHLEHRRLLEDSNERELINYRFEQGTAQWLLRVYACIPYTSGDVEANTGVTGKGITKSPTASPSDRPLHYYHGPINKVKKVR</sequence>
<feature type="region of interest" description="Disordered" evidence="1">
    <location>
        <begin position="69"/>
        <end position="104"/>
    </location>
</feature>
<proteinExistence type="predicted"/>
<gene>
    <name evidence="2" type="ORF">E2562_027028</name>
</gene>
<dbReference type="AlphaFoldDB" id="A0A6G1CAN4"/>
<organism evidence="2 3">
    <name type="scientific">Oryza meyeriana var. granulata</name>
    <dbReference type="NCBI Taxonomy" id="110450"/>
    <lineage>
        <taxon>Eukaryota</taxon>
        <taxon>Viridiplantae</taxon>
        <taxon>Streptophyta</taxon>
        <taxon>Embryophyta</taxon>
        <taxon>Tracheophyta</taxon>
        <taxon>Spermatophyta</taxon>
        <taxon>Magnoliopsida</taxon>
        <taxon>Liliopsida</taxon>
        <taxon>Poales</taxon>
        <taxon>Poaceae</taxon>
        <taxon>BOP clade</taxon>
        <taxon>Oryzoideae</taxon>
        <taxon>Oryzeae</taxon>
        <taxon>Oryzinae</taxon>
        <taxon>Oryza</taxon>
        <taxon>Oryza meyeriana</taxon>
    </lineage>
</organism>
<reference evidence="2 3" key="1">
    <citation type="submission" date="2019-11" db="EMBL/GenBank/DDBJ databases">
        <title>Whole genome sequence of Oryza granulata.</title>
        <authorList>
            <person name="Li W."/>
        </authorList>
    </citation>
    <scope>NUCLEOTIDE SEQUENCE [LARGE SCALE GENOMIC DNA]</scope>
    <source>
        <strain evidence="3">cv. Menghai</strain>
        <tissue evidence="2">Leaf</tissue>
    </source>
</reference>
<comment type="caution">
    <text evidence="2">The sequence shown here is derived from an EMBL/GenBank/DDBJ whole genome shotgun (WGS) entry which is preliminary data.</text>
</comment>
<dbReference type="OrthoDB" id="10254973at2759"/>
<evidence type="ECO:0000256" key="1">
    <source>
        <dbReference type="SAM" id="MobiDB-lite"/>
    </source>
</evidence>